<dbReference type="Pfam" id="PF01381">
    <property type="entry name" value="HTH_3"/>
    <property type="match status" value="1"/>
</dbReference>
<dbReference type="SUPFAM" id="SSF47413">
    <property type="entry name" value="lambda repressor-like DNA-binding domains"/>
    <property type="match status" value="1"/>
</dbReference>
<dbReference type="PROSITE" id="PS50943">
    <property type="entry name" value="HTH_CROC1"/>
    <property type="match status" value="1"/>
</dbReference>
<proteinExistence type="predicted"/>
<gene>
    <name evidence="2" type="ORF">DBZ36_00330</name>
</gene>
<organism evidence="2 3">
    <name type="scientific">Alginatibacterium sediminis</name>
    <dbReference type="NCBI Taxonomy" id="2164068"/>
    <lineage>
        <taxon>Bacteria</taxon>
        <taxon>Pseudomonadati</taxon>
        <taxon>Pseudomonadota</taxon>
        <taxon>Gammaproteobacteria</taxon>
        <taxon>Alteromonadales</taxon>
        <taxon>Alteromonadaceae</taxon>
        <taxon>Alginatibacterium</taxon>
    </lineage>
</organism>
<protein>
    <submittedName>
        <fullName evidence="2">Helix-turn-helix domain-containing protein</fullName>
    </submittedName>
</protein>
<sequence>MLDIAVLDKAANQLNQVMPWVSGISSPEQYQELIATMEVLIEDYDAHQPVIDLMFPVIERYEEEAEQFSEFNQAIDKLKPGIAMLRVIIDQHQLTLSDFKEEIGAKSTVSMILSGKRSLTLKHIKALSARFGVPASLFIG</sequence>
<dbReference type="EMBL" id="RAQO01000001">
    <property type="protein sequence ID" value="RKF22127.1"/>
    <property type="molecule type" value="Genomic_DNA"/>
</dbReference>
<keyword evidence="3" id="KW-1185">Reference proteome</keyword>
<dbReference type="GO" id="GO:0006355">
    <property type="term" value="P:regulation of DNA-templated transcription"/>
    <property type="evidence" value="ECO:0007669"/>
    <property type="project" value="InterPro"/>
</dbReference>
<name>A0A420EN32_9ALTE</name>
<dbReference type="InterPro" id="IPR039060">
    <property type="entry name" value="Antitox_HigA"/>
</dbReference>
<evidence type="ECO:0000259" key="1">
    <source>
        <dbReference type="PROSITE" id="PS50943"/>
    </source>
</evidence>
<dbReference type="Proteomes" id="UP000286482">
    <property type="component" value="Unassembled WGS sequence"/>
</dbReference>
<dbReference type="InterPro" id="IPR001387">
    <property type="entry name" value="Cro/C1-type_HTH"/>
</dbReference>
<dbReference type="PANTHER" id="PTHR40455">
    <property type="entry name" value="ANTITOXIN HIGA"/>
    <property type="match status" value="1"/>
</dbReference>
<dbReference type="AlphaFoldDB" id="A0A420EN32"/>
<dbReference type="GO" id="GO:0001046">
    <property type="term" value="F:core promoter sequence-specific DNA binding"/>
    <property type="evidence" value="ECO:0007669"/>
    <property type="project" value="TreeGrafter"/>
</dbReference>
<dbReference type="InterPro" id="IPR010982">
    <property type="entry name" value="Lambda_DNA-bd_dom_sf"/>
</dbReference>
<dbReference type="CDD" id="cd00093">
    <property type="entry name" value="HTH_XRE"/>
    <property type="match status" value="1"/>
</dbReference>
<evidence type="ECO:0000313" key="3">
    <source>
        <dbReference type="Proteomes" id="UP000286482"/>
    </source>
</evidence>
<dbReference type="Gene3D" id="1.10.260.40">
    <property type="entry name" value="lambda repressor-like DNA-binding domains"/>
    <property type="match status" value="1"/>
</dbReference>
<accession>A0A420EN32</accession>
<evidence type="ECO:0000313" key="2">
    <source>
        <dbReference type="EMBL" id="RKF22127.1"/>
    </source>
</evidence>
<dbReference type="SMART" id="SM00530">
    <property type="entry name" value="HTH_XRE"/>
    <property type="match status" value="1"/>
</dbReference>
<reference evidence="2 3" key="1">
    <citation type="submission" date="2018-09" db="EMBL/GenBank/DDBJ databases">
        <authorList>
            <person name="Wang Z."/>
        </authorList>
    </citation>
    <scope>NUCLEOTIDE SEQUENCE [LARGE SCALE GENOMIC DNA]</scope>
    <source>
        <strain evidence="2 3">ALS 81</strain>
    </source>
</reference>
<dbReference type="OrthoDB" id="5771335at2"/>
<comment type="caution">
    <text evidence="2">The sequence shown here is derived from an EMBL/GenBank/DDBJ whole genome shotgun (WGS) entry which is preliminary data.</text>
</comment>
<feature type="domain" description="HTH cro/C1-type" evidence="1">
    <location>
        <begin position="85"/>
        <end position="138"/>
    </location>
</feature>
<dbReference type="RefSeq" id="WP_120352930.1">
    <property type="nucleotide sequence ID" value="NZ_RAQO01000001.1"/>
</dbReference>
<dbReference type="PANTHER" id="PTHR40455:SF1">
    <property type="entry name" value="ANTITOXIN HIGA"/>
    <property type="match status" value="1"/>
</dbReference>